<dbReference type="EMBL" id="GL883103">
    <property type="protein sequence ID" value="EGG07688.1"/>
    <property type="molecule type" value="Genomic_DNA"/>
</dbReference>
<dbReference type="GeneID" id="18933885"/>
<feature type="compositionally biased region" description="Basic and acidic residues" evidence="1">
    <location>
        <begin position="40"/>
        <end position="71"/>
    </location>
</feature>
<sequence length="493" mass="56101">MRSKKPPPKPRAKRTPAKASPTPKSKPKAKPRNSKSNKSKKTDKNQHDDDKLTSSDENADENHKTTVHWDNDDNGEGKSLMYLLINWLTDEDNFTRFKTNKTEKRGSAEEIEEYLIKNGILWRDATAIKKKEVAWRRANDVRNQTGSGSWNTCKERKAIEGLADDDPKWLSMEKVALAPILKKCKYYFELEPVFETRHGNTRLAASHSLLDEGEENFTQSQRNSREHSVNSNSAYQEYHNNDDHLERDPFDDSLNSNLAHKDDHLPHEDLLDDLDDDIPQTFKNNNDDLEELINSNPITPSRPSQSRYQRPISSTSMKRTSSKASLPPASQVIPSKRAPNRKSGSADSIQDLIQNNPLDAQLDSIQAPVSQQASQALSHLSRLADNVAITMLPDKPTLNEDDSKKKAKIELEMADVQLSSEKKKLEEHDFNLSSKKEKHLLEMQNYKAELEHQQITRNAQLISMLMRENNWTLQEAMIAAQTAQAMQQSSSSK</sequence>
<evidence type="ECO:0000256" key="1">
    <source>
        <dbReference type="SAM" id="MobiDB-lite"/>
    </source>
</evidence>
<gene>
    <name evidence="2" type="ORF">MELLADRAFT_85575</name>
</gene>
<protein>
    <submittedName>
        <fullName evidence="2">Uncharacterized protein</fullName>
    </submittedName>
</protein>
<feature type="compositionally biased region" description="Basic residues" evidence="1">
    <location>
        <begin position="1"/>
        <end position="16"/>
    </location>
</feature>
<name>F4RIE7_MELLP</name>
<dbReference type="RefSeq" id="XP_007409020.1">
    <property type="nucleotide sequence ID" value="XM_007408958.1"/>
</dbReference>
<dbReference type="OrthoDB" id="2506645at2759"/>
<proteinExistence type="predicted"/>
<dbReference type="AlphaFoldDB" id="F4RIE7"/>
<dbReference type="KEGG" id="mlr:MELLADRAFT_85575"/>
<dbReference type="PANTHER" id="PTHR33324:SF2">
    <property type="entry name" value="MYB_SANT-LIKE DNA-BINDING DOMAIN-CONTAINING PROTEIN"/>
    <property type="match status" value="1"/>
</dbReference>
<keyword evidence="3" id="KW-1185">Reference proteome</keyword>
<dbReference type="PANTHER" id="PTHR33324">
    <property type="entry name" value="EXPRESSED PROTEIN"/>
    <property type="match status" value="1"/>
</dbReference>
<evidence type="ECO:0000313" key="3">
    <source>
        <dbReference type="Proteomes" id="UP000001072"/>
    </source>
</evidence>
<feature type="compositionally biased region" description="Basic residues" evidence="1">
    <location>
        <begin position="25"/>
        <end position="39"/>
    </location>
</feature>
<organism evidence="3">
    <name type="scientific">Melampsora larici-populina (strain 98AG31 / pathotype 3-4-7)</name>
    <name type="common">Poplar leaf rust fungus</name>
    <dbReference type="NCBI Taxonomy" id="747676"/>
    <lineage>
        <taxon>Eukaryota</taxon>
        <taxon>Fungi</taxon>
        <taxon>Dikarya</taxon>
        <taxon>Basidiomycota</taxon>
        <taxon>Pucciniomycotina</taxon>
        <taxon>Pucciniomycetes</taxon>
        <taxon>Pucciniales</taxon>
        <taxon>Melampsoraceae</taxon>
        <taxon>Melampsora</taxon>
    </lineage>
</organism>
<dbReference type="InParanoid" id="F4RIE7"/>
<feature type="region of interest" description="Disordered" evidence="1">
    <location>
        <begin position="241"/>
        <end position="347"/>
    </location>
</feature>
<feature type="compositionally biased region" description="Basic and acidic residues" evidence="1">
    <location>
        <begin position="241"/>
        <end position="250"/>
    </location>
</feature>
<dbReference type="Proteomes" id="UP000001072">
    <property type="component" value="Unassembled WGS sequence"/>
</dbReference>
<feature type="compositionally biased region" description="Polar residues" evidence="1">
    <location>
        <begin position="293"/>
        <end position="324"/>
    </location>
</feature>
<dbReference type="VEuPathDB" id="FungiDB:MELLADRAFT_85575"/>
<reference evidence="3" key="1">
    <citation type="journal article" date="2011" name="Proc. Natl. Acad. Sci. U.S.A.">
        <title>Obligate biotrophy features unraveled by the genomic analysis of rust fungi.</title>
        <authorList>
            <person name="Duplessis S."/>
            <person name="Cuomo C.A."/>
            <person name="Lin Y.-C."/>
            <person name="Aerts A."/>
            <person name="Tisserant E."/>
            <person name="Veneault-Fourrey C."/>
            <person name="Joly D.L."/>
            <person name="Hacquard S."/>
            <person name="Amselem J."/>
            <person name="Cantarel B.L."/>
            <person name="Chiu R."/>
            <person name="Coutinho P.M."/>
            <person name="Feau N."/>
            <person name="Field M."/>
            <person name="Frey P."/>
            <person name="Gelhaye E."/>
            <person name="Goldberg J."/>
            <person name="Grabherr M.G."/>
            <person name="Kodira C.D."/>
            <person name="Kohler A."/>
            <person name="Kuees U."/>
            <person name="Lindquist E.A."/>
            <person name="Lucas S.M."/>
            <person name="Mago R."/>
            <person name="Mauceli E."/>
            <person name="Morin E."/>
            <person name="Murat C."/>
            <person name="Pangilinan J.L."/>
            <person name="Park R."/>
            <person name="Pearson M."/>
            <person name="Quesneville H."/>
            <person name="Rouhier N."/>
            <person name="Sakthikumar S."/>
            <person name="Salamov A.A."/>
            <person name="Schmutz J."/>
            <person name="Selles B."/>
            <person name="Shapiro H."/>
            <person name="Tanguay P."/>
            <person name="Tuskan G.A."/>
            <person name="Henrissat B."/>
            <person name="Van de Peer Y."/>
            <person name="Rouze P."/>
            <person name="Ellis J.G."/>
            <person name="Dodds P.N."/>
            <person name="Schein J.E."/>
            <person name="Zhong S."/>
            <person name="Hamelin R.C."/>
            <person name="Grigoriev I.V."/>
            <person name="Szabo L.J."/>
            <person name="Martin F."/>
        </authorList>
    </citation>
    <scope>NUCLEOTIDE SEQUENCE [LARGE SCALE GENOMIC DNA]</scope>
    <source>
        <strain evidence="3">98AG31 / pathotype 3-4-7</strain>
    </source>
</reference>
<feature type="compositionally biased region" description="Basic and acidic residues" evidence="1">
    <location>
        <begin position="259"/>
        <end position="269"/>
    </location>
</feature>
<dbReference type="HOGENOM" id="CLU_043177_0_0_1"/>
<accession>F4RIE7</accession>
<evidence type="ECO:0000313" key="2">
    <source>
        <dbReference type="EMBL" id="EGG07688.1"/>
    </source>
</evidence>
<feature type="region of interest" description="Disordered" evidence="1">
    <location>
        <begin position="1"/>
        <end position="73"/>
    </location>
</feature>